<comment type="function">
    <text evidence="8">Ferredoxins are iron-sulfur proteins that transfer electrons in a wide variety of metabolic reactions.</text>
</comment>
<evidence type="ECO:0000256" key="4">
    <source>
        <dbReference type="ARBA" id="ARBA00022982"/>
    </source>
</evidence>
<evidence type="ECO:0000256" key="1">
    <source>
        <dbReference type="ARBA" id="ARBA00001927"/>
    </source>
</evidence>
<gene>
    <name evidence="10" type="ORF">GCM10023195_51600</name>
</gene>
<name>A0ABP8TR66_9ACTN</name>
<evidence type="ECO:0000256" key="7">
    <source>
        <dbReference type="ARBA" id="ARBA00023291"/>
    </source>
</evidence>
<dbReference type="PANTHER" id="PTHR36923">
    <property type="entry name" value="FERREDOXIN"/>
    <property type="match status" value="1"/>
</dbReference>
<dbReference type="Pfam" id="PF13459">
    <property type="entry name" value="Fer4_15"/>
    <property type="match status" value="1"/>
</dbReference>
<evidence type="ECO:0000256" key="9">
    <source>
        <dbReference type="SAM" id="MobiDB-lite"/>
    </source>
</evidence>
<keyword evidence="5 8" id="KW-0408">Iron</keyword>
<comment type="caution">
    <text evidence="10">The sequence shown here is derived from an EMBL/GenBank/DDBJ whole genome shotgun (WGS) entry which is preliminary data.</text>
</comment>
<dbReference type="EMBL" id="BAABHJ010000019">
    <property type="protein sequence ID" value="GAA4612088.1"/>
    <property type="molecule type" value="Genomic_DNA"/>
</dbReference>
<evidence type="ECO:0000313" key="11">
    <source>
        <dbReference type="Proteomes" id="UP001500212"/>
    </source>
</evidence>
<protein>
    <recommendedName>
        <fullName evidence="8">Ferredoxin</fullName>
    </recommendedName>
</protein>
<evidence type="ECO:0000256" key="2">
    <source>
        <dbReference type="ARBA" id="ARBA00022448"/>
    </source>
</evidence>
<dbReference type="RefSeq" id="WP_345359525.1">
    <property type="nucleotide sequence ID" value="NZ_BAABHJ010000019.1"/>
</dbReference>
<accession>A0ABP8TR66</accession>
<keyword evidence="7" id="KW-0003">3Fe-4S</keyword>
<reference evidence="11" key="1">
    <citation type="journal article" date="2019" name="Int. J. Syst. Evol. Microbiol.">
        <title>The Global Catalogue of Microorganisms (GCM) 10K type strain sequencing project: providing services to taxonomists for standard genome sequencing and annotation.</title>
        <authorList>
            <consortium name="The Broad Institute Genomics Platform"/>
            <consortium name="The Broad Institute Genome Sequencing Center for Infectious Disease"/>
            <person name="Wu L."/>
            <person name="Ma J."/>
        </authorList>
    </citation>
    <scope>NUCLEOTIDE SEQUENCE [LARGE SCALE GENOMIC DNA]</scope>
    <source>
        <strain evidence="11">JCM 17938</strain>
    </source>
</reference>
<keyword evidence="3 8" id="KW-0479">Metal-binding</keyword>
<evidence type="ECO:0000256" key="8">
    <source>
        <dbReference type="RuleBase" id="RU368020"/>
    </source>
</evidence>
<dbReference type="Gene3D" id="3.30.70.20">
    <property type="match status" value="1"/>
</dbReference>
<comment type="cofactor">
    <cofactor evidence="1">
        <name>[3Fe-4S] cluster</name>
        <dbReference type="ChEBI" id="CHEBI:21137"/>
    </cofactor>
</comment>
<evidence type="ECO:0000256" key="6">
    <source>
        <dbReference type="ARBA" id="ARBA00023014"/>
    </source>
</evidence>
<dbReference type="SUPFAM" id="SSF54862">
    <property type="entry name" value="4Fe-4S ferredoxins"/>
    <property type="match status" value="1"/>
</dbReference>
<dbReference type="Proteomes" id="UP001500212">
    <property type="component" value="Unassembled WGS sequence"/>
</dbReference>
<evidence type="ECO:0000313" key="10">
    <source>
        <dbReference type="EMBL" id="GAA4612088.1"/>
    </source>
</evidence>
<feature type="region of interest" description="Disordered" evidence="9">
    <location>
        <begin position="39"/>
        <end position="62"/>
    </location>
</feature>
<keyword evidence="11" id="KW-1185">Reference proteome</keyword>
<keyword evidence="6 8" id="KW-0411">Iron-sulfur</keyword>
<evidence type="ECO:0000256" key="3">
    <source>
        <dbReference type="ARBA" id="ARBA00022723"/>
    </source>
</evidence>
<dbReference type="PRINTS" id="PR00352">
    <property type="entry name" value="3FE4SFRDOXIN"/>
</dbReference>
<proteinExistence type="predicted"/>
<keyword evidence="4 8" id="KW-0249">Electron transport</keyword>
<keyword evidence="2 8" id="KW-0813">Transport</keyword>
<dbReference type="InterPro" id="IPR051269">
    <property type="entry name" value="Fe-S_cluster_ET"/>
</dbReference>
<dbReference type="InterPro" id="IPR001080">
    <property type="entry name" value="3Fe4S_ferredoxin"/>
</dbReference>
<dbReference type="PANTHER" id="PTHR36923:SF3">
    <property type="entry name" value="FERREDOXIN"/>
    <property type="match status" value="1"/>
</dbReference>
<organism evidence="10 11">
    <name type="scientific">Actinoallomurus liliacearum</name>
    <dbReference type="NCBI Taxonomy" id="1080073"/>
    <lineage>
        <taxon>Bacteria</taxon>
        <taxon>Bacillati</taxon>
        <taxon>Actinomycetota</taxon>
        <taxon>Actinomycetes</taxon>
        <taxon>Streptosporangiales</taxon>
        <taxon>Thermomonosporaceae</taxon>
        <taxon>Actinoallomurus</taxon>
    </lineage>
</organism>
<evidence type="ECO:0000256" key="5">
    <source>
        <dbReference type="ARBA" id="ARBA00023004"/>
    </source>
</evidence>
<sequence length="62" mass="6768">MRVSADKETCAVSSLCVYRVPEVFDQDDDGAVEILDTEPPSSLHEAVRSAARSCPTQSIRVE</sequence>